<protein>
    <submittedName>
        <fullName evidence="1">Uncharacterized protein</fullName>
    </submittedName>
</protein>
<dbReference type="OrthoDB" id="1093005at2759"/>
<evidence type="ECO:0000313" key="1">
    <source>
        <dbReference type="EMBL" id="KAA8527074.1"/>
    </source>
</evidence>
<organism evidence="1 2">
    <name type="scientific">Nyssa sinensis</name>
    <dbReference type="NCBI Taxonomy" id="561372"/>
    <lineage>
        <taxon>Eukaryota</taxon>
        <taxon>Viridiplantae</taxon>
        <taxon>Streptophyta</taxon>
        <taxon>Embryophyta</taxon>
        <taxon>Tracheophyta</taxon>
        <taxon>Spermatophyta</taxon>
        <taxon>Magnoliopsida</taxon>
        <taxon>eudicotyledons</taxon>
        <taxon>Gunneridae</taxon>
        <taxon>Pentapetalae</taxon>
        <taxon>asterids</taxon>
        <taxon>Cornales</taxon>
        <taxon>Nyssaceae</taxon>
        <taxon>Nyssa</taxon>
    </lineage>
</organism>
<dbReference type="EMBL" id="CM018046">
    <property type="protein sequence ID" value="KAA8527074.1"/>
    <property type="molecule type" value="Genomic_DNA"/>
</dbReference>
<gene>
    <name evidence="1" type="ORF">F0562_008697</name>
</gene>
<evidence type="ECO:0000313" key="2">
    <source>
        <dbReference type="Proteomes" id="UP000325577"/>
    </source>
</evidence>
<accession>A0A5J5AA24</accession>
<proteinExistence type="predicted"/>
<reference evidence="1 2" key="1">
    <citation type="submission" date="2019-09" db="EMBL/GenBank/DDBJ databases">
        <title>A chromosome-level genome assembly of the Chinese tupelo Nyssa sinensis.</title>
        <authorList>
            <person name="Yang X."/>
            <person name="Kang M."/>
            <person name="Yang Y."/>
            <person name="Xiong H."/>
            <person name="Wang M."/>
            <person name="Zhang Z."/>
            <person name="Wang Z."/>
            <person name="Wu H."/>
            <person name="Ma T."/>
            <person name="Liu J."/>
            <person name="Xi Z."/>
        </authorList>
    </citation>
    <scope>NUCLEOTIDE SEQUENCE [LARGE SCALE GENOMIC DNA]</scope>
    <source>
        <strain evidence="1">J267</strain>
        <tissue evidence="1">Leaf</tissue>
    </source>
</reference>
<name>A0A5J5AA24_9ASTE</name>
<sequence length="158" mass="17702">MPSKASSVGVPVFTDTNLGTRLAVAIPPDTTAGDFKRELERAHLNCFPKLGKIRIHGLMVKRKSCFYHLPESLPIKHAFQGLKGTWFLHMEACPWGGFDKADEGVIADKRAGLVESRTEGEHTEEWNYSPRMENPSETTLSEAISVTYIIKKYFSDCD</sequence>
<dbReference type="AlphaFoldDB" id="A0A5J5AA24"/>
<dbReference type="Proteomes" id="UP000325577">
    <property type="component" value="Linkage Group LG3"/>
</dbReference>
<keyword evidence="2" id="KW-1185">Reference proteome</keyword>